<accession>A0A0J7KGX8</accession>
<reference evidence="2 3" key="1">
    <citation type="submission" date="2015-04" db="EMBL/GenBank/DDBJ databases">
        <title>Lasius niger genome sequencing.</title>
        <authorList>
            <person name="Konorov E.A."/>
            <person name="Nikitin M.A."/>
            <person name="Kirill M.V."/>
            <person name="Chang P."/>
        </authorList>
    </citation>
    <scope>NUCLEOTIDE SEQUENCE [LARGE SCALE GENOMIC DNA]</scope>
    <source>
        <tissue evidence="2">Whole</tissue>
    </source>
</reference>
<dbReference type="Proteomes" id="UP000036403">
    <property type="component" value="Unassembled WGS sequence"/>
</dbReference>
<keyword evidence="3" id="KW-1185">Reference proteome</keyword>
<dbReference type="PANTHER" id="PTHR34239:SF2">
    <property type="entry name" value="TRANSPOSABLE ELEMENT P TRANSPOSASE_THAP9 CONSERVED DOMAIN-CONTAINING PROTEIN"/>
    <property type="match status" value="1"/>
</dbReference>
<feature type="non-terminal residue" evidence="2">
    <location>
        <position position="1"/>
    </location>
</feature>
<dbReference type="EMBL" id="LBMM01007503">
    <property type="protein sequence ID" value="KMQ89678.1"/>
    <property type="molecule type" value="Genomic_DNA"/>
</dbReference>
<proteinExistence type="predicted"/>
<feature type="compositionally biased region" description="Polar residues" evidence="1">
    <location>
        <begin position="1"/>
        <end position="24"/>
    </location>
</feature>
<dbReference type="OrthoDB" id="7555264at2759"/>
<comment type="caution">
    <text evidence="2">The sequence shown here is derived from an EMBL/GenBank/DDBJ whole genome shotgun (WGS) entry which is preliminary data.</text>
</comment>
<dbReference type="PANTHER" id="PTHR34239">
    <property type="entry name" value="APPLE DOMAIN-CONTAINING PROTEIN"/>
    <property type="match status" value="1"/>
</dbReference>
<dbReference type="PaxDb" id="67767-A0A0J7KGX8"/>
<dbReference type="AlphaFoldDB" id="A0A0J7KGX8"/>
<evidence type="ECO:0000313" key="2">
    <source>
        <dbReference type="EMBL" id="KMQ89678.1"/>
    </source>
</evidence>
<evidence type="ECO:0000256" key="1">
    <source>
        <dbReference type="SAM" id="MobiDB-lite"/>
    </source>
</evidence>
<organism evidence="2 3">
    <name type="scientific">Lasius niger</name>
    <name type="common">Black garden ant</name>
    <dbReference type="NCBI Taxonomy" id="67767"/>
    <lineage>
        <taxon>Eukaryota</taxon>
        <taxon>Metazoa</taxon>
        <taxon>Ecdysozoa</taxon>
        <taxon>Arthropoda</taxon>
        <taxon>Hexapoda</taxon>
        <taxon>Insecta</taxon>
        <taxon>Pterygota</taxon>
        <taxon>Neoptera</taxon>
        <taxon>Endopterygota</taxon>
        <taxon>Hymenoptera</taxon>
        <taxon>Apocrita</taxon>
        <taxon>Aculeata</taxon>
        <taxon>Formicoidea</taxon>
        <taxon>Formicidae</taxon>
        <taxon>Formicinae</taxon>
        <taxon>Lasius</taxon>
        <taxon>Lasius</taxon>
    </lineage>
</organism>
<feature type="region of interest" description="Disordered" evidence="1">
    <location>
        <begin position="1"/>
        <end position="49"/>
    </location>
</feature>
<protein>
    <submittedName>
        <fullName evidence="2">Uncharacterized protein</fullName>
    </submittedName>
</protein>
<name>A0A0J7KGX8_LASNI</name>
<feature type="compositionally biased region" description="Low complexity" evidence="1">
    <location>
        <begin position="25"/>
        <end position="40"/>
    </location>
</feature>
<sequence length="249" mass="27783">VKNTEQGQVAQTDQVAQTGQVVQGSTSAQEQSQPQQESTSIDTQKQKEPDLDPEILQAIGERVYPDKNLALAIHTKFVSGIEEVIKKGLPADKRKVLMEKFPSPKNCLMMDPPKLNPELKACLQESITKTDGRIVETQVRITTSLSGLLDVIKRITSLKSNEKLSTKKLIESLWGVLQLMADLQHEEYSIRRSLILKNINASMKETLNANSVDEWLFGEKLDEKVKAAKTLETSSKSLKPNTQQNQTSK</sequence>
<gene>
    <name evidence="2" type="ORF">RF55_10662</name>
</gene>
<evidence type="ECO:0000313" key="3">
    <source>
        <dbReference type="Proteomes" id="UP000036403"/>
    </source>
</evidence>